<evidence type="ECO:0000313" key="2">
    <source>
        <dbReference type="EMBL" id="KAG1296488.1"/>
    </source>
</evidence>
<feature type="region of interest" description="Disordered" evidence="1">
    <location>
        <begin position="24"/>
        <end position="102"/>
    </location>
</feature>
<sequence length="102" mass="11843">MVRFRMATDFQQQLRQHHYCSRLPNSIRSNAPSHNYTSPHHLVLQGSNMSSGSSNSRLTEEERDRRGLSHASESSPRFLQLDVRHPQEERRDPTGFQLTQAQ</sequence>
<reference evidence="2" key="1">
    <citation type="journal article" date="2020" name="Microb. Genom.">
        <title>Genetic diversity of clinical and environmental Mucorales isolates obtained from an investigation of mucormycosis cases among solid organ transplant recipients.</title>
        <authorList>
            <person name="Nguyen M.H."/>
            <person name="Kaul D."/>
            <person name="Muto C."/>
            <person name="Cheng S.J."/>
            <person name="Richter R.A."/>
            <person name="Bruno V.M."/>
            <person name="Liu G."/>
            <person name="Beyhan S."/>
            <person name="Sundermann A.J."/>
            <person name="Mounaud S."/>
            <person name="Pasculle A.W."/>
            <person name="Nierman W.C."/>
            <person name="Driscoll E."/>
            <person name="Cumbie R."/>
            <person name="Clancy C.J."/>
            <person name="Dupont C.L."/>
        </authorList>
    </citation>
    <scope>NUCLEOTIDE SEQUENCE</scope>
    <source>
        <strain evidence="2">GL11</strain>
    </source>
</reference>
<comment type="caution">
    <text evidence="2">The sequence shown here is derived from an EMBL/GenBank/DDBJ whole genome shotgun (WGS) entry which is preliminary data.</text>
</comment>
<proteinExistence type="predicted"/>
<organism evidence="2 3">
    <name type="scientific">Rhizopus oryzae</name>
    <name type="common">Mucormycosis agent</name>
    <name type="synonym">Rhizopus arrhizus var. delemar</name>
    <dbReference type="NCBI Taxonomy" id="64495"/>
    <lineage>
        <taxon>Eukaryota</taxon>
        <taxon>Fungi</taxon>
        <taxon>Fungi incertae sedis</taxon>
        <taxon>Mucoromycota</taxon>
        <taxon>Mucoromycotina</taxon>
        <taxon>Mucoromycetes</taxon>
        <taxon>Mucorales</taxon>
        <taxon>Mucorineae</taxon>
        <taxon>Rhizopodaceae</taxon>
        <taxon>Rhizopus</taxon>
    </lineage>
</organism>
<name>A0A9P6WWE6_RHIOR</name>
<feature type="compositionally biased region" description="Basic and acidic residues" evidence="1">
    <location>
        <begin position="82"/>
        <end position="93"/>
    </location>
</feature>
<feature type="compositionally biased region" description="Basic and acidic residues" evidence="1">
    <location>
        <begin position="58"/>
        <end position="67"/>
    </location>
</feature>
<keyword evidence="3" id="KW-1185">Reference proteome</keyword>
<protein>
    <submittedName>
        <fullName evidence="2">Uncharacterized protein</fullName>
    </submittedName>
</protein>
<dbReference type="EMBL" id="JAANQT010004966">
    <property type="protein sequence ID" value="KAG1296488.1"/>
    <property type="molecule type" value="Genomic_DNA"/>
</dbReference>
<dbReference type="OrthoDB" id="10286137at2759"/>
<dbReference type="AlphaFoldDB" id="A0A9P6WWE6"/>
<feature type="compositionally biased region" description="Low complexity" evidence="1">
    <location>
        <begin position="46"/>
        <end position="56"/>
    </location>
</feature>
<feature type="compositionally biased region" description="Polar residues" evidence="1">
    <location>
        <begin position="24"/>
        <end position="38"/>
    </location>
</feature>
<dbReference type="Proteomes" id="UP000716291">
    <property type="component" value="Unassembled WGS sequence"/>
</dbReference>
<accession>A0A9P6WWE6</accession>
<evidence type="ECO:0000313" key="3">
    <source>
        <dbReference type="Proteomes" id="UP000716291"/>
    </source>
</evidence>
<evidence type="ECO:0000256" key="1">
    <source>
        <dbReference type="SAM" id="MobiDB-lite"/>
    </source>
</evidence>
<gene>
    <name evidence="2" type="ORF">G6F64_013194</name>
</gene>